<dbReference type="RefSeq" id="WP_056945356.1">
    <property type="nucleotide sequence ID" value="NZ_AZDU01000034.1"/>
</dbReference>
<evidence type="ECO:0000259" key="8">
    <source>
        <dbReference type="PROSITE" id="PS50893"/>
    </source>
</evidence>
<dbReference type="AlphaFoldDB" id="A0A0R1LYL7"/>
<dbReference type="InterPro" id="IPR039421">
    <property type="entry name" value="Type_1_exporter"/>
</dbReference>
<feature type="domain" description="ABC transmembrane type-1" evidence="9">
    <location>
        <begin position="20"/>
        <end position="305"/>
    </location>
</feature>
<reference evidence="10 11" key="1">
    <citation type="journal article" date="2015" name="Genome Announc.">
        <title>Expanding the biotechnology potential of lactobacilli through comparative genomics of 213 strains and associated genera.</title>
        <authorList>
            <person name="Sun Z."/>
            <person name="Harris H.M."/>
            <person name="McCann A."/>
            <person name="Guo C."/>
            <person name="Argimon S."/>
            <person name="Zhang W."/>
            <person name="Yang X."/>
            <person name="Jeffery I.B."/>
            <person name="Cooney J.C."/>
            <person name="Kagawa T.F."/>
            <person name="Liu W."/>
            <person name="Song Y."/>
            <person name="Salvetti E."/>
            <person name="Wrobel A."/>
            <person name="Rasinkangas P."/>
            <person name="Parkhill J."/>
            <person name="Rea M.C."/>
            <person name="O'Sullivan O."/>
            <person name="Ritari J."/>
            <person name="Douillard F.P."/>
            <person name="Paul Ross R."/>
            <person name="Yang R."/>
            <person name="Briner A.E."/>
            <person name="Felis G.E."/>
            <person name="de Vos W.M."/>
            <person name="Barrangou R."/>
            <person name="Klaenhammer T.R."/>
            <person name="Caufield P.W."/>
            <person name="Cui Y."/>
            <person name="Zhang H."/>
            <person name="O'Toole P.W."/>
        </authorList>
    </citation>
    <scope>NUCLEOTIDE SEQUENCE [LARGE SCALE GENOMIC DNA]</scope>
    <source>
        <strain evidence="10 11">DSM 19284</strain>
    </source>
</reference>
<dbReference type="GO" id="GO:0005886">
    <property type="term" value="C:plasma membrane"/>
    <property type="evidence" value="ECO:0007669"/>
    <property type="project" value="UniProtKB-SubCell"/>
</dbReference>
<feature type="transmembrane region" description="Helical" evidence="7">
    <location>
        <begin position="59"/>
        <end position="80"/>
    </location>
</feature>
<dbReference type="SMART" id="SM00382">
    <property type="entry name" value="AAA"/>
    <property type="match status" value="1"/>
</dbReference>
<dbReference type="GO" id="GO:0016887">
    <property type="term" value="F:ATP hydrolysis activity"/>
    <property type="evidence" value="ECO:0007669"/>
    <property type="project" value="InterPro"/>
</dbReference>
<dbReference type="Gene3D" id="3.40.50.300">
    <property type="entry name" value="P-loop containing nucleotide triphosphate hydrolases"/>
    <property type="match status" value="1"/>
</dbReference>
<comment type="subcellular location">
    <subcellularLocation>
        <location evidence="1">Cell membrane</location>
        <topology evidence="1">Multi-pass membrane protein</topology>
    </subcellularLocation>
</comment>
<evidence type="ECO:0000256" key="2">
    <source>
        <dbReference type="ARBA" id="ARBA00022692"/>
    </source>
</evidence>
<proteinExistence type="predicted"/>
<comment type="caution">
    <text evidence="10">The sequence shown here is derived from an EMBL/GenBank/DDBJ whole genome shotgun (WGS) entry which is preliminary data.</text>
</comment>
<evidence type="ECO:0000256" key="6">
    <source>
        <dbReference type="ARBA" id="ARBA00023136"/>
    </source>
</evidence>
<keyword evidence="2 7" id="KW-0812">Transmembrane</keyword>
<dbReference type="PROSITE" id="PS00211">
    <property type="entry name" value="ABC_TRANSPORTER_1"/>
    <property type="match status" value="1"/>
</dbReference>
<evidence type="ECO:0000256" key="1">
    <source>
        <dbReference type="ARBA" id="ARBA00004651"/>
    </source>
</evidence>
<dbReference type="Pfam" id="PF00005">
    <property type="entry name" value="ABC_tran"/>
    <property type="match status" value="1"/>
</dbReference>
<dbReference type="eggNOG" id="COG1132">
    <property type="taxonomic scope" value="Bacteria"/>
</dbReference>
<dbReference type="Proteomes" id="UP000051074">
    <property type="component" value="Unassembled WGS sequence"/>
</dbReference>
<name>A0A0R1LYL7_9LACO</name>
<dbReference type="InterPro" id="IPR036640">
    <property type="entry name" value="ABC1_TM_sf"/>
</dbReference>
<dbReference type="SUPFAM" id="SSF90123">
    <property type="entry name" value="ABC transporter transmembrane region"/>
    <property type="match status" value="1"/>
</dbReference>
<dbReference type="STRING" id="1293597.FC20_GL001118"/>
<evidence type="ECO:0000256" key="3">
    <source>
        <dbReference type="ARBA" id="ARBA00022741"/>
    </source>
</evidence>
<dbReference type="PATRIC" id="fig|1293597.4.peg.1199"/>
<evidence type="ECO:0000313" key="11">
    <source>
        <dbReference type="Proteomes" id="UP000051074"/>
    </source>
</evidence>
<keyword evidence="6 7" id="KW-0472">Membrane</keyword>
<dbReference type="CDD" id="cd07346">
    <property type="entry name" value="ABC_6TM_exporters"/>
    <property type="match status" value="1"/>
</dbReference>
<keyword evidence="4" id="KW-0067">ATP-binding</keyword>
<dbReference type="PROSITE" id="PS50929">
    <property type="entry name" value="ABC_TM1F"/>
    <property type="match status" value="1"/>
</dbReference>
<dbReference type="EMBL" id="AZDU01000034">
    <property type="protein sequence ID" value="KRL00781.1"/>
    <property type="molecule type" value="Genomic_DNA"/>
</dbReference>
<protein>
    <submittedName>
        <fullName evidence="10">Multidrug ABC transporter ATPase permease</fullName>
    </submittedName>
</protein>
<evidence type="ECO:0000256" key="7">
    <source>
        <dbReference type="SAM" id="Phobius"/>
    </source>
</evidence>
<gene>
    <name evidence="10" type="ORF">FC20_GL001118</name>
</gene>
<dbReference type="PROSITE" id="PS50893">
    <property type="entry name" value="ABC_TRANSPORTER_2"/>
    <property type="match status" value="1"/>
</dbReference>
<feature type="transmembrane region" description="Helical" evidence="7">
    <location>
        <begin position="161"/>
        <end position="177"/>
    </location>
</feature>
<dbReference type="Pfam" id="PF00664">
    <property type="entry name" value="ABC_membrane"/>
    <property type="match status" value="1"/>
</dbReference>
<evidence type="ECO:0000259" key="9">
    <source>
        <dbReference type="PROSITE" id="PS50929"/>
    </source>
</evidence>
<dbReference type="SUPFAM" id="SSF52540">
    <property type="entry name" value="P-loop containing nucleoside triphosphate hydrolases"/>
    <property type="match status" value="1"/>
</dbReference>
<evidence type="ECO:0000256" key="4">
    <source>
        <dbReference type="ARBA" id="ARBA00022840"/>
    </source>
</evidence>
<dbReference type="PANTHER" id="PTHR43394:SF1">
    <property type="entry name" value="ATP-BINDING CASSETTE SUB-FAMILY B MEMBER 10, MITOCHONDRIAL"/>
    <property type="match status" value="1"/>
</dbReference>
<dbReference type="InterPro" id="IPR017871">
    <property type="entry name" value="ABC_transporter-like_CS"/>
</dbReference>
<dbReference type="InterPro" id="IPR003593">
    <property type="entry name" value="AAA+_ATPase"/>
</dbReference>
<organism evidence="10 11">
    <name type="scientific">Lactobacillus equicursoris DSM 19284 = JCM 14600 = CIP 110162</name>
    <dbReference type="NCBI Taxonomy" id="1293597"/>
    <lineage>
        <taxon>Bacteria</taxon>
        <taxon>Bacillati</taxon>
        <taxon>Bacillota</taxon>
        <taxon>Bacilli</taxon>
        <taxon>Lactobacillales</taxon>
        <taxon>Lactobacillaceae</taxon>
        <taxon>Lactobacillus</taxon>
    </lineage>
</organism>
<keyword evidence="11" id="KW-1185">Reference proteome</keyword>
<keyword evidence="5 7" id="KW-1133">Transmembrane helix</keyword>
<feature type="transmembrane region" description="Helical" evidence="7">
    <location>
        <begin position="138"/>
        <end position="155"/>
    </location>
</feature>
<feature type="transmembrane region" description="Helical" evidence="7">
    <location>
        <begin position="238"/>
        <end position="261"/>
    </location>
</feature>
<dbReference type="Gene3D" id="1.20.1560.10">
    <property type="entry name" value="ABC transporter type 1, transmembrane domain"/>
    <property type="match status" value="1"/>
</dbReference>
<dbReference type="GO" id="GO:0015421">
    <property type="term" value="F:ABC-type oligopeptide transporter activity"/>
    <property type="evidence" value="ECO:0007669"/>
    <property type="project" value="TreeGrafter"/>
</dbReference>
<evidence type="ECO:0000256" key="5">
    <source>
        <dbReference type="ARBA" id="ARBA00022989"/>
    </source>
</evidence>
<sequence length="566" mass="62919">MEKEEKSLRSYFTAQWKPLAVVTVSGIIYNVGMAAGPWFEGQLAQCLLNILEKKTTYFTMVRLALGYVLTIFLVQFMRYLKRLYVRKFANRTILTLRSQLYYALLTGQKQTDIGDVMTKALSDADDCAEGMRKFTTEIFDTGVVMVVYLCMLFAYDWRLTLLVLIFPPLAYVLAAGLKKPVTTSVANAKKATGELNKATLDRTQNALTYRIFGVEDSQNRHYERYLKNYEQKQIKAGVLINVAEPLYYIVSSISFILIIYLGGKNVLGQGWQAWNLAAFSTYLACFGKLAVKSSHAANLFNAVQKAEVSWHRIKPLLNQEAAPTKQVAKSGDLQIKDLAFSWDQKPLLQKVSLTAKPGQIVGITGPVACGKSTLGRIFLEKIPYKGSASLGGQEVKDLLDKVVLCSYQGHQPQLFSASIADNITLGQKEDLTLDQVLGDADLTPDLKEMPNGADTEVGDRAQLLSGGQAARVALARALYFKRPLLVLDDPFASVDEDTAQHILAALKANYQDRITLLISHRLEFFPQLDSVLYLDGDQTRFGTHAELIAESPGYRKLFEGGEPNAK</sequence>
<dbReference type="GO" id="GO:0005524">
    <property type="term" value="F:ATP binding"/>
    <property type="evidence" value="ECO:0007669"/>
    <property type="project" value="UniProtKB-KW"/>
</dbReference>
<feature type="transmembrane region" description="Helical" evidence="7">
    <location>
        <begin position="20"/>
        <end position="39"/>
    </location>
</feature>
<dbReference type="PANTHER" id="PTHR43394">
    <property type="entry name" value="ATP-DEPENDENT PERMEASE MDL1, MITOCHONDRIAL"/>
    <property type="match status" value="1"/>
</dbReference>
<feature type="domain" description="ABC transporter" evidence="8">
    <location>
        <begin position="333"/>
        <end position="560"/>
    </location>
</feature>
<dbReference type="InterPro" id="IPR011527">
    <property type="entry name" value="ABC1_TM_dom"/>
</dbReference>
<keyword evidence="3" id="KW-0547">Nucleotide-binding</keyword>
<accession>A0A0R1LYL7</accession>
<dbReference type="InterPro" id="IPR003439">
    <property type="entry name" value="ABC_transporter-like_ATP-bd"/>
</dbReference>
<dbReference type="InterPro" id="IPR027417">
    <property type="entry name" value="P-loop_NTPase"/>
</dbReference>
<evidence type="ECO:0000313" key="10">
    <source>
        <dbReference type="EMBL" id="KRL00781.1"/>
    </source>
</evidence>